<dbReference type="STRING" id="105785.A0A2J7R345"/>
<dbReference type="EMBL" id="NEVH01007823">
    <property type="protein sequence ID" value="PNF35246.1"/>
    <property type="molecule type" value="Genomic_DNA"/>
</dbReference>
<dbReference type="PANTHER" id="PTHR23108">
    <property type="entry name" value="METHYLTRANSFERASE-RELATED"/>
    <property type="match status" value="1"/>
</dbReference>
<dbReference type="InParanoid" id="A0A2J7R345"/>
<dbReference type="AlphaFoldDB" id="A0A2J7R345"/>
<proteinExistence type="predicted"/>
<accession>A0A2J7R345</accession>
<evidence type="ECO:0000313" key="2">
    <source>
        <dbReference type="Proteomes" id="UP000235965"/>
    </source>
</evidence>
<dbReference type="Proteomes" id="UP000235965">
    <property type="component" value="Unassembled WGS sequence"/>
</dbReference>
<comment type="caution">
    <text evidence="1">The sequence shown here is derived from an EMBL/GenBank/DDBJ whole genome shotgun (WGS) entry which is preliminary data.</text>
</comment>
<evidence type="ECO:0008006" key="3">
    <source>
        <dbReference type="Google" id="ProtNLM"/>
    </source>
</evidence>
<dbReference type="PANTHER" id="PTHR23108:SF0">
    <property type="entry name" value="METHYLTRANSFERASE-LIKE PROTEIN 22"/>
    <property type="match status" value="1"/>
</dbReference>
<name>A0A2J7R345_9NEOP</name>
<dbReference type="InterPro" id="IPR038899">
    <property type="entry name" value="METTL22"/>
</dbReference>
<keyword evidence="2" id="KW-1185">Reference proteome</keyword>
<dbReference type="SUPFAM" id="SSF53335">
    <property type="entry name" value="S-adenosyl-L-methionine-dependent methyltransferases"/>
    <property type="match status" value="1"/>
</dbReference>
<dbReference type="FunCoup" id="A0A2J7R345">
    <property type="interactions" value="581"/>
</dbReference>
<dbReference type="InterPro" id="IPR029063">
    <property type="entry name" value="SAM-dependent_MTases_sf"/>
</dbReference>
<organism evidence="1 2">
    <name type="scientific">Cryptotermes secundus</name>
    <dbReference type="NCBI Taxonomy" id="105785"/>
    <lineage>
        <taxon>Eukaryota</taxon>
        <taxon>Metazoa</taxon>
        <taxon>Ecdysozoa</taxon>
        <taxon>Arthropoda</taxon>
        <taxon>Hexapoda</taxon>
        <taxon>Insecta</taxon>
        <taxon>Pterygota</taxon>
        <taxon>Neoptera</taxon>
        <taxon>Polyneoptera</taxon>
        <taxon>Dictyoptera</taxon>
        <taxon>Blattodea</taxon>
        <taxon>Blattoidea</taxon>
        <taxon>Termitoidae</taxon>
        <taxon>Kalotermitidae</taxon>
        <taxon>Cryptotermitinae</taxon>
        <taxon>Cryptotermes</taxon>
    </lineage>
</organism>
<dbReference type="OrthoDB" id="46564at2759"/>
<reference evidence="1 2" key="1">
    <citation type="submission" date="2017-12" db="EMBL/GenBank/DDBJ databases">
        <title>Hemimetabolous genomes reveal molecular basis of termite eusociality.</title>
        <authorList>
            <person name="Harrison M.C."/>
            <person name="Jongepier E."/>
            <person name="Robertson H.M."/>
            <person name="Arning N."/>
            <person name="Bitard-Feildel T."/>
            <person name="Chao H."/>
            <person name="Childers C.P."/>
            <person name="Dinh H."/>
            <person name="Doddapaneni H."/>
            <person name="Dugan S."/>
            <person name="Gowin J."/>
            <person name="Greiner C."/>
            <person name="Han Y."/>
            <person name="Hu H."/>
            <person name="Hughes D.S.T."/>
            <person name="Huylmans A.-K."/>
            <person name="Kemena C."/>
            <person name="Kremer L.P.M."/>
            <person name="Lee S.L."/>
            <person name="Lopez-Ezquerra A."/>
            <person name="Mallet L."/>
            <person name="Monroy-Kuhn J.M."/>
            <person name="Moser A."/>
            <person name="Murali S.C."/>
            <person name="Muzny D.M."/>
            <person name="Otani S."/>
            <person name="Piulachs M.-D."/>
            <person name="Poelchau M."/>
            <person name="Qu J."/>
            <person name="Schaub F."/>
            <person name="Wada-Katsumata A."/>
            <person name="Worley K.C."/>
            <person name="Xie Q."/>
            <person name="Ylla G."/>
            <person name="Poulsen M."/>
            <person name="Gibbs R.A."/>
            <person name="Schal C."/>
            <person name="Richards S."/>
            <person name="Belles X."/>
            <person name="Korb J."/>
            <person name="Bornberg-Bauer E."/>
        </authorList>
    </citation>
    <scope>NUCLEOTIDE SEQUENCE [LARGE SCALE GENOMIC DNA]</scope>
    <source>
        <tissue evidence="1">Whole body</tissue>
    </source>
</reference>
<evidence type="ECO:0000313" key="1">
    <source>
        <dbReference type="EMBL" id="PNF35246.1"/>
    </source>
</evidence>
<dbReference type="Gene3D" id="3.40.50.150">
    <property type="entry name" value="Vaccinia Virus protein VP39"/>
    <property type="match status" value="1"/>
</dbReference>
<dbReference type="InterPro" id="IPR019410">
    <property type="entry name" value="Methyltransf_16"/>
</dbReference>
<sequence>MSSMMSSDEYQITSEIHQEINRDSTEKPSLATENVVSRFPFKYALNIESSECGTNCGVMMDEDGDLIVCRKPVLMQKEGIIAIEHSYSTTLDLVGRQIWRGALLLGDFLLHYGSSLLQDHTVLELGSGVGFTSIVAAMFASEVICTDIDVGGILELIRANAARNYKLLKANFTVLGLDFYAHGWCPNVEAKLTNVTVVLVADVIYDNDVTEAFVNTLQRILRTPPDKTVYIALEKRYVFTVADFDSVAPCYEYFLQCLQKAQAKPLDSQWEVEQVPIDFPQYFNYERVKELVLWRIISKC</sequence>
<dbReference type="Pfam" id="PF10294">
    <property type="entry name" value="Methyltransf_16"/>
    <property type="match status" value="1"/>
</dbReference>
<gene>
    <name evidence="1" type="ORF">B7P43_G06858</name>
</gene>
<protein>
    <recommendedName>
        <fullName evidence="3">Methyltransferase-like protein 22</fullName>
    </recommendedName>
</protein>
<dbReference type="GO" id="GO:0005634">
    <property type="term" value="C:nucleus"/>
    <property type="evidence" value="ECO:0007669"/>
    <property type="project" value="TreeGrafter"/>
</dbReference>
<dbReference type="GO" id="GO:0008276">
    <property type="term" value="F:protein methyltransferase activity"/>
    <property type="evidence" value="ECO:0007669"/>
    <property type="project" value="InterPro"/>
</dbReference>